<evidence type="ECO:0000313" key="3">
    <source>
        <dbReference type="EMBL" id="KFI17754.1"/>
    </source>
</evidence>
<organism evidence="3 4">
    <name type="scientific">Nitrosococcus oceani C-27</name>
    <dbReference type="NCBI Taxonomy" id="314279"/>
    <lineage>
        <taxon>Bacteria</taxon>
        <taxon>Pseudomonadati</taxon>
        <taxon>Pseudomonadota</taxon>
        <taxon>Gammaproteobacteria</taxon>
        <taxon>Chromatiales</taxon>
        <taxon>Chromatiaceae</taxon>
        <taxon>Nitrosococcus</taxon>
    </lineage>
</organism>
<keyword evidence="3" id="KW-0614">Plasmid</keyword>
<geneLocation type="plasmid" evidence="3">
    <name>pA</name>
</geneLocation>
<accession>A0A0E2YX58</accession>
<feature type="non-terminal residue" evidence="3">
    <location>
        <position position="170"/>
    </location>
</feature>
<feature type="coiled-coil region" evidence="1">
    <location>
        <begin position="96"/>
        <end position="148"/>
    </location>
</feature>
<sequence length="170" mass="18745">MTQFMIPAEVRERITSTADELYEQANREAFPTVDQVRRVARADMNTTSAVMREWRRQQTVQVAPVAVTVPETISQANATALATLWQEAQKLANESLQAAQSSWEAEQAELDAMRAELADAYETQATELDQVKAQAAAATQLHQEQTAQAAAELAAVQEELTQAVTRAERA</sequence>
<keyword evidence="1" id="KW-0175">Coiled coil</keyword>
<evidence type="ECO:0000313" key="4">
    <source>
        <dbReference type="Proteomes" id="UP000028839"/>
    </source>
</evidence>
<protein>
    <recommendedName>
        <fullName evidence="2">KfrA N-terminal DNA-binding domain-containing protein</fullName>
    </recommendedName>
</protein>
<dbReference type="HOGENOM" id="CLU_134134_0_0_6"/>
<name>A0A0E2YX58_9GAMM</name>
<comment type="caution">
    <text evidence="3">The sequence shown here is derived from an EMBL/GenBank/DDBJ whole genome shotgun (WGS) entry which is preliminary data.</text>
</comment>
<gene>
    <name evidence="3" type="ORF">IB75_18510</name>
</gene>
<evidence type="ECO:0000256" key="1">
    <source>
        <dbReference type="SAM" id="Coils"/>
    </source>
</evidence>
<reference evidence="3 4" key="1">
    <citation type="submission" date="2014-07" db="EMBL/GenBank/DDBJ databases">
        <title>Comparative analysis of Nitrosococcus oceani genome inventories of strains from Pacific and Atlantic gyres.</title>
        <authorList>
            <person name="Lim C.K."/>
            <person name="Wang L."/>
            <person name="Sayavedra-Soto L.A."/>
            <person name="Klotz M.G."/>
        </authorList>
    </citation>
    <scope>NUCLEOTIDE SEQUENCE [LARGE SCALE GENOMIC DNA]</scope>
    <source>
        <strain evidence="3 4">C-27</strain>
        <plasmid evidence="3">pA</plasmid>
    </source>
</reference>
<dbReference type="Proteomes" id="UP000028839">
    <property type="component" value="Unassembled WGS sequence"/>
</dbReference>
<dbReference type="EMBL" id="JPGN01000541">
    <property type="protein sequence ID" value="KFI17754.1"/>
    <property type="molecule type" value="Genomic_DNA"/>
</dbReference>
<proteinExistence type="predicted"/>
<dbReference type="AlphaFoldDB" id="A0A0E2YX58"/>
<evidence type="ECO:0000259" key="2">
    <source>
        <dbReference type="Pfam" id="PF11740"/>
    </source>
</evidence>
<dbReference type="InterPro" id="IPR021104">
    <property type="entry name" value="KfrA_DNA-bd_N"/>
</dbReference>
<dbReference type="Pfam" id="PF11740">
    <property type="entry name" value="KfrA_N"/>
    <property type="match status" value="1"/>
</dbReference>
<feature type="domain" description="KfrA N-terminal DNA-binding" evidence="2">
    <location>
        <begin position="11"/>
        <end position="127"/>
    </location>
</feature>